<reference evidence="1 2" key="1">
    <citation type="submission" date="2018-01" db="EMBL/GenBank/DDBJ databases">
        <title>Whole genome sequencing of Histamine producing bacteria.</title>
        <authorList>
            <person name="Butler K."/>
        </authorList>
    </citation>
    <scope>NUCLEOTIDE SEQUENCE [LARGE SCALE GENOMIC DNA]</scope>
    <source>
        <strain evidence="1 2">FS-7.2</strain>
    </source>
</reference>
<protein>
    <submittedName>
        <fullName evidence="1">Uncharacterized protein</fullName>
    </submittedName>
</protein>
<proteinExistence type="predicted"/>
<dbReference type="EMBL" id="PYNF01000005">
    <property type="protein sequence ID" value="PSU99735.1"/>
    <property type="molecule type" value="Genomic_DNA"/>
</dbReference>
<evidence type="ECO:0000313" key="1">
    <source>
        <dbReference type="EMBL" id="PSU99735.1"/>
    </source>
</evidence>
<organism evidence="1 2">
    <name type="scientific">Photobacterium kishitanii</name>
    <dbReference type="NCBI Taxonomy" id="318456"/>
    <lineage>
        <taxon>Bacteria</taxon>
        <taxon>Pseudomonadati</taxon>
        <taxon>Pseudomonadota</taxon>
        <taxon>Gammaproteobacteria</taxon>
        <taxon>Vibrionales</taxon>
        <taxon>Vibrionaceae</taxon>
        <taxon>Photobacterium</taxon>
    </lineage>
</organism>
<accession>A0A2T3KJQ3</accession>
<sequence length="124" mass="13976">MGIKPNQHTQKIIRNMGNVIADVMENKAEGELLPHRQALSINGNDIEKEFTTTDFTVKNKGIIRLAQLNQSDGALLAMNHMLEAFESKKILLGGDTELSINDVLDTLDEEKKSFLLKHQQSYIR</sequence>
<comment type="caution">
    <text evidence="1">The sequence shown here is derived from an EMBL/GenBank/DDBJ whole genome shotgun (WGS) entry which is preliminary data.</text>
</comment>
<dbReference type="Proteomes" id="UP000241426">
    <property type="component" value="Unassembled WGS sequence"/>
</dbReference>
<dbReference type="AlphaFoldDB" id="A0A0B7JBN8"/>
<evidence type="ECO:0000313" key="2">
    <source>
        <dbReference type="Proteomes" id="UP000241426"/>
    </source>
</evidence>
<dbReference type="GeneID" id="29944294"/>
<name>A0A0B7JBN8_9GAMM</name>
<dbReference type="RefSeq" id="WP_036794877.1">
    <property type="nucleotide sequence ID" value="NZ_LN794352.1"/>
</dbReference>
<accession>A0A0B7JBN8</accession>
<gene>
    <name evidence="1" type="ORF">C9J27_08865</name>
</gene>